<reference evidence="1" key="1">
    <citation type="journal article" date="2020" name="Stud. Mycol.">
        <title>101 Dothideomycetes genomes: a test case for predicting lifestyles and emergence of pathogens.</title>
        <authorList>
            <person name="Haridas S."/>
            <person name="Albert R."/>
            <person name="Binder M."/>
            <person name="Bloem J."/>
            <person name="Labutti K."/>
            <person name="Salamov A."/>
            <person name="Andreopoulos B."/>
            <person name="Baker S."/>
            <person name="Barry K."/>
            <person name="Bills G."/>
            <person name="Bluhm B."/>
            <person name="Cannon C."/>
            <person name="Castanera R."/>
            <person name="Culley D."/>
            <person name="Daum C."/>
            <person name="Ezra D."/>
            <person name="Gonzalez J."/>
            <person name="Henrissat B."/>
            <person name="Kuo A."/>
            <person name="Liang C."/>
            <person name="Lipzen A."/>
            <person name="Lutzoni F."/>
            <person name="Magnuson J."/>
            <person name="Mondo S."/>
            <person name="Nolan M."/>
            <person name="Ohm R."/>
            <person name="Pangilinan J."/>
            <person name="Park H.-J."/>
            <person name="Ramirez L."/>
            <person name="Alfaro M."/>
            <person name="Sun H."/>
            <person name="Tritt A."/>
            <person name="Yoshinaga Y."/>
            <person name="Zwiers L.-H."/>
            <person name="Turgeon B."/>
            <person name="Goodwin S."/>
            <person name="Spatafora J."/>
            <person name="Crous P."/>
            <person name="Grigoriev I."/>
        </authorList>
    </citation>
    <scope>NUCLEOTIDE SEQUENCE</scope>
    <source>
        <strain evidence="1">CBS 207.26</strain>
    </source>
</reference>
<sequence length="55" mass="5863">YPPINITNVLPNSYQSPSVSSIEATLAAVVRASSNTCLDILGPQDLAVQAYGKWQ</sequence>
<dbReference type="EMBL" id="ML994670">
    <property type="protein sequence ID" value="KAF2179149.1"/>
    <property type="molecule type" value="Genomic_DNA"/>
</dbReference>
<name>A0A6A6DLP7_9PEZI</name>
<organism evidence="1 2">
    <name type="scientific">Zopfia rhizophila CBS 207.26</name>
    <dbReference type="NCBI Taxonomy" id="1314779"/>
    <lineage>
        <taxon>Eukaryota</taxon>
        <taxon>Fungi</taxon>
        <taxon>Dikarya</taxon>
        <taxon>Ascomycota</taxon>
        <taxon>Pezizomycotina</taxon>
        <taxon>Dothideomycetes</taxon>
        <taxon>Dothideomycetes incertae sedis</taxon>
        <taxon>Zopfiaceae</taxon>
        <taxon>Zopfia</taxon>
    </lineage>
</organism>
<feature type="non-terminal residue" evidence="1">
    <location>
        <position position="1"/>
    </location>
</feature>
<gene>
    <name evidence="1" type="ORF">K469DRAFT_597431</name>
</gene>
<dbReference type="Proteomes" id="UP000800200">
    <property type="component" value="Unassembled WGS sequence"/>
</dbReference>
<protein>
    <submittedName>
        <fullName evidence="1">Uncharacterized protein</fullName>
    </submittedName>
</protein>
<accession>A0A6A6DLP7</accession>
<keyword evidence="2" id="KW-1185">Reference proteome</keyword>
<dbReference type="AlphaFoldDB" id="A0A6A6DLP7"/>
<evidence type="ECO:0000313" key="2">
    <source>
        <dbReference type="Proteomes" id="UP000800200"/>
    </source>
</evidence>
<evidence type="ECO:0000313" key="1">
    <source>
        <dbReference type="EMBL" id="KAF2179149.1"/>
    </source>
</evidence>
<proteinExistence type="predicted"/>